<evidence type="ECO:0000313" key="2">
    <source>
        <dbReference type="Proteomes" id="UP000248806"/>
    </source>
</evidence>
<accession>A0A326U970</accession>
<gene>
    <name evidence="1" type="ORF">EI42_03170</name>
</gene>
<dbReference type="AlphaFoldDB" id="A0A326U970"/>
<proteinExistence type="predicted"/>
<dbReference type="RefSeq" id="WP_111323556.1">
    <property type="nucleotide sequence ID" value="NZ_BIFX01000001.1"/>
</dbReference>
<keyword evidence="2" id="KW-1185">Reference proteome</keyword>
<name>A0A326U970_THEHA</name>
<dbReference type="OrthoDB" id="3397645at2"/>
<organism evidence="1 2">
    <name type="scientific">Thermosporothrix hazakensis</name>
    <dbReference type="NCBI Taxonomy" id="644383"/>
    <lineage>
        <taxon>Bacteria</taxon>
        <taxon>Bacillati</taxon>
        <taxon>Chloroflexota</taxon>
        <taxon>Ktedonobacteria</taxon>
        <taxon>Ktedonobacterales</taxon>
        <taxon>Thermosporotrichaceae</taxon>
        <taxon>Thermosporothrix</taxon>
    </lineage>
</organism>
<dbReference type="EMBL" id="QKUF01000010">
    <property type="protein sequence ID" value="PZW28416.1"/>
    <property type="molecule type" value="Genomic_DNA"/>
</dbReference>
<reference evidence="1 2" key="1">
    <citation type="submission" date="2018-06" db="EMBL/GenBank/DDBJ databases">
        <title>Genomic Encyclopedia of Archaeal and Bacterial Type Strains, Phase II (KMG-II): from individual species to whole genera.</title>
        <authorList>
            <person name="Goeker M."/>
        </authorList>
    </citation>
    <scope>NUCLEOTIDE SEQUENCE [LARGE SCALE GENOMIC DNA]</scope>
    <source>
        <strain evidence="1 2">ATCC BAA-1881</strain>
    </source>
</reference>
<sequence length="90" mass="10779">MSRTYCKAYQLKEMRQFEAWQERAMSKELTDETIVYLWDDFTVALNPIQPEVLFDHVTPQWQTFCQTVLGFRIPEELADKNKFEVQEVKA</sequence>
<dbReference type="Proteomes" id="UP000248806">
    <property type="component" value="Unassembled WGS sequence"/>
</dbReference>
<protein>
    <submittedName>
        <fullName evidence="1">Uncharacterized protein</fullName>
    </submittedName>
</protein>
<evidence type="ECO:0000313" key="1">
    <source>
        <dbReference type="EMBL" id="PZW28416.1"/>
    </source>
</evidence>
<comment type="caution">
    <text evidence="1">The sequence shown here is derived from an EMBL/GenBank/DDBJ whole genome shotgun (WGS) entry which is preliminary data.</text>
</comment>